<feature type="domain" description="PDZ" evidence="8">
    <location>
        <begin position="355"/>
        <end position="428"/>
    </location>
</feature>
<dbReference type="Pfam" id="PF00610">
    <property type="entry name" value="DEP"/>
    <property type="match status" value="1"/>
</dbReference>
<dbReference type="InterPro" id="IPR036034">
    <property type="entry name" value="PDZ_sf"/>
</dbReference>
<comment type="subcellular location">
    <subcellularLocation>
        <location evidence="1">Cytoplasm</location>
    </subcellularLocation>
</comment>
<dbReference type="STRING" id="10195.A0A3M7SRZ2"/>
<evidence type="ECO:0000259" key="9">
    <source>
        <dbReference type="PROSITE" id="PS50186"/>
    </source>
</evidence>
<dbReference type="PROSITE" id="PS50841">
    <property type="entry name" value="DIX"/>
    <property type="match status" value="1"/>
</dbReference>
<feature type="domain" description="DEP" evidence="9">
    <location>
        <begin position="579"/>
        <end position="653"/>
    </location>
</feature>
<dbReference type="GO" id="GO:0035556">
    <property type="term" value="P:intracellular signal transduction"/>
    <property type="evidence" value="ECO:0007669"/>
    <property type="project" value="InterPro"/>
</dbReference>
<dbReference type="Pfam" id="PF00595">
    <property type="entry name" value="PDZ"/>
    <property type="match status" value="1"/>
</dbReference>
<evidence type="ECO:0000256" key="1">
    <source>
        <dbReference type="ARBA" id="ARBA00004496"/>
    </source>
</evidence>
<feature type="region of interest" description="Disordered" evidence="7">
    <location>
        <begin position="814"/>
        <end position="851"/>
    </location>
</feature>
<dbReference type="InterPro" id="IPR000591">
    <property type="entry name" value="DEP_dom"/>
</dbReference>
<sequence>MITRLTSSHTFTNRTEMEATKIIYYTHGTEMPFLITINIAPEKARLKDFKQALNCGLVNKNTKYFFKAIVDDFGTVKEELSDDDAVLPSLNGRVVAWLIQVHENKSNRSFENRTQDEHSNIENFDSNRQKPKRDQHDTLNSRKNKNSRAQVNPLKDLNHHDETSTETESLINAFGDLKVKKSHKNSTNHKHDPKPRFNSFSNHGNHHVRPIKQKLSLDSHHYQRGHHVYHHPGVHHVKKSQKHSDSFSDEDSEDDNSEICDSNFITQTAAPSMLSSETDTTTFFDSENDDDDGQFSSITGDTTTSTFASRKYGHNRNRKRHKHKIPHANYLKGPNSLHSSMSSLADSTMSLNIITVTLNMDTVNFLGISIVGQSNKGGEGGIYVGSIMNGGAVALDGRIEPGDMILQVNDISFENMSNDDAVKVLREAVMKPGPVKLVVAKCWDPNPKGYFTVSKQEPVRPIDPSTWVAHTQAHTGIGQPNYINSNAIYPNGGLKTHQHRLNHSISSFGSTSSLTTSIADTTLTNSFNVQGHHNYGNGFMGTTTTTMNGGDSTRYGGNEQLNLTTNTDMEVVVRSMAAADSGLDIRDRNWLKITIPMAFIGSDVVDWLLYHVEGFPDRRDARKYACNLLKHGYIRHAVNKMRFSEQCYYVFGDFNQTNQFQNGQTLFTLNEESEADFDSVSEFERDTLYAHMTFPPPGSYNTNIYQQSHPKIYSNLNGIGGPPPPPLSYMSSSSSNATSNSTSTTSNNTTSQTMATSQANASINSTTNQMNSQNSCQFYIPAPSQLQMTSLNNTANSTNVSSSSMLFKQTTFDNHEDLSANPGNLYGFDSTNPPNSMSQSQFSNGNTTGNATQNGLKNTNFNLYQQNSYNCSGRFI</sequence>
<feature type="compositionally biased region" description="Polar residues" evidence="7">
    <location>
        <begin position="294"/>
        <end position="308"/>
    </location>
</feature>
<dbReference type="InterPro" id="IPR038207">
    <property type="entry name" value="DIX_dom_sf"/>
</dbReference>
<organism evidence="11 12">
    <name type="scientific">Brachionus plicatilis</name>
    <name type="common">Marine rotifer</name>
    <name type="synonym">Brachionus muelleri</name>
    <dbReference type="NCBI Taxonomy" id="10195"/>
    <lineage>
        <taxon>Eukaryota</taxon>
        <taxon>Metazoa</taxon>
        <taxon>Spiralia</taxon>
        <taxon>Gnathifera</taxon>
        <taxon>Rotifera</taxon>
        <taxon>Eurotatoria</taxon>
        <taxon>Monogononta</taxon>
        <taxon>Pseudotrocha</taxon>
        <taxon>Ploima</taxon>
        <taxon>Brachionidae</taxon>
        <taxon>Brachionus</taxon>
    </lineage>
</organism>
<evidence type="ECO:0000313" key="12">
    <source>
        <dbReference type="Proteomes" id="UP000276133"/>
    </source>
</evidence>
<dbReference type="InterPro" id="IPR015506">
    <property type="entry name" value="Dsh/Dvl-rel"/>
</dbReference>
<dbReference type="InterPro" id="IPR001158">
    <property type="entry name" value="DIX"/>
</dbReference>
<feature type="compositionally biased region" description="Acidic residues" evidence="7">
    <location>
        <begin position="247"/>
        <end position="257"/>
    </location>
</feature>
<dbReference type="Proteomes" id="UP000276133">
    <property type="component" value="Unassembled WGS sequence"/>
</dbReference>
<dbReference type="Pfam" id="PF00778">
    <property type="entry name" value="DIX"/>
    <property type="match status" value="1"/>
</dbReference>
<feature type="compositionally biased region" description="Basic residues" evidence="7">
    <location>
        <begin position="181"/>
        <end position="193"/>
    </location>
</feature>
<feature type="region of interest" description="Disordered" evidence="7">
    <location>
        <begin position="107"/>
        <end position="168"/>
    </location>
</feature>
<feature type="domain" description="DIX" evidence="10">
    <location>
        <begin position="17"/>
        <end position="102"/>
    </location>
</feature>
<feature type="region of interest" description="Disordered" evidence="7">
    <location>
        <begin position="284"/>
        <end position="322"/>
    </location>
</feature>
<comment type="caution">
    <text evidence="11">The sequence shown here is derived from an EMBL/GenBank/DDBJ whole genome shotgun (WGS) entry which is preliminary data.</text>
</comment>
<dbReference type="Gene3D" id="2.30.42.10">
    <property type="match status" value="1"/>
</dbReference>
<proteinExistence type="inferred from homology"/>
<dbReference type="PRINTS" id="PR01760">
    <property type="entry name" value="DISHEVELLED"/>
</dbReference>
<dbReference type="SMART" id="SM00228">
    <property type="entry name" value="PDZ"/>
    <property type="match status" value="1"/>
</dbReference>
<evidence type="ECO:0000259" key="8">
    <source>
        <dbReference type="PROSITE" id="PS50106"/>
    </source>
</evidence>
<feature type="region of interest" description="Disordered" evidence="7">
    <location>
        <begin position="233"/>
        <end position="257"/>
    </location>
</feature>
<dbReference type="InterPro" id="IPR029071">
    <property type="entry name" value="Ubiquitin-like_domsf"/>
</dbReference>
<evidence type="ECO:0000256" key="5">
    <source>
        <dbReference type="ARBA" id="ARBA00022687"/>
    </source>
</evidence>
<dbReference type="Gene3D" id="2.40.240.130">
    <property type="match status" value="1"/>
</dbReference>
<keyword evidence="4" id="KW-0963">Cytoplasm</keyword>
<dbReference type="InterPro" id="IPR001478">
    <property type="entry name" value="PDZ"/>
</dbReference>
<dbReference type="GO" id="GO:0005109">
    <property type="term" value="F:frizzled binding"/>
    <property type="evidence" value="ECO:0007669"/>
    <property type="project" value="TreeGrafter"/>
</dbReference>
<dbReference type="CDD" id="cd06717">
    <property type="entry name" value="PDZ_Dishevelled-like"/>
    <property type="match status" value="1"/>
</dbReference>
<dbReference type="SUPFAM" id="SSF46785">
    <property type="entry name" value="Winged helix' DNA-binding domain"/>
    <property type="match status" value="1"/>
</dbReference>
<dbReference type="SUPFAM" id="SSF50156">
    <property type="entry name" value="PDZ domain-like"/>
    <property type="match status" value="1"/>
</dbReference>
<dbReference type="InterPro" id="IPR036388">
    <property type="entry name" value="WH-like_DNA-bd_sf"/>
</dbReference>
<dbReference type="CDD" id="cd04438">
    <property type="entry name" value="DEP_dishevelled"/>
    <property type="match status" value="1"/>
</dbReference>
<dbReference type="Pfam" id="PF02377">
    <property type="entry name" value="Dishevelled"/>
    <property type="match status" value="1"/>
</dbReference>
<dbReference type="InterPro" id="IPR008339">
    <property type="entry name" value="Dishevelled_fam"/>
</dbReference>
<dbReference type="InterPro" id="IPR003351">
    <property type="entry name" value="Dishevelled_protein_dom"/>
</dbReference>
<reference evidence="11 12" key="1">
    <citation type="journal article" date="2018" name="Sci. Rep.">
        <title>Genomic signatures of local adaptation to the degree of environmental predictability in rotifers.</title>
        <authorList>
            <person name="Franch-Gras L."/>
            <person name="Hahn C."/>
            <person name="Garcia-Roger E.M."/>
            <person name="Carmona M.J."/>
            <person name="Serra M."/>
            <person name="Gomez A."/>
        </authorList>
    </citation>
    <scope>NUCLEOTIDE SEQUENCE [LARGE SCALE GENOMIC DNA]</scope>
    <source>
        <strain evidence="11">HYR1</strain>
    </source>
</reference>
<dbReference type="PROSITE" id="PS50186">
    <property type="entry name" value="DEP"/>
    <property type="match status" value="1"/>
</dbReference>
<dbReference type="FunFam" id="1.10.10.10:FF:000040">
    <property type="entry name" value="segment polarity protein dishevelled homolog DVL-3"/>
    <property type="match status" value="1"/>
</dbReference>
<feature type="compositionally biased region" description="Polar residues" evidence="7">
    <location>
        <begin position="829"/>
        <end position="843"/>
    </location>
</feature>
<dbReference type="PROSITE" id="PS50106">
    <property type="entry name" value="PDZ"/>
    <property type="match status" value="1"/>
</dbReference>
<gene>
    <name evidence="11" type="ORF">BpHYR1_016932</name>
</gene>
<dbReference type="GO" id="GO:0005829">
    <property type="term" value="C:cytosol"/>
    <property type="evidence" value="ECO:0007669"/>
    <property type="project" value="TreeGrafter"/>
</dbReference>
<dbReference type="GO" id="GO:0060070">
    <property type="term" value="P:canonical Wnt signaling pathway"/>
    <property type="evidence" value="ECO:0007669"/>
    <property type="project" value="TreeGrafter"/>
</dbReference>
<accession>A0A3M7SRZ2</accession>
<dbReference type="PANTHER" id="PTHR10878:SF25">
    <property type="entry name" value="SEGMENT POLARITY PROTEIN DISHEVELLED"/>
    <property type="match status" value="1"/>
</dbReference>
<keyword evidence="3" id="KW-0217">Developmental protein</keyword>
<evidence type="ECO:0000256" key="4">
    <source>
        <dbReference type="ARBA" id="ARBA00022490"/>
    </source>
</evidence>
<dbReference type="SMART" id="SM00021">
    <property type="entry name" value="DAX"/>
    <property type="match status" value="1"/>
</dbReference>
<protein>
    <submittedName>
        <fullName evidence="11">Segment polarity dishevelled-like protein</fullName>
    </submittedName>
</protein>
<dbReference type="InterPro" id="IPR036390">
    <property type="entry name" value="WH_DNA-bd_sf"/>
</dbReference>
<evidence type="ECO:0000256" key="6">
    <source>
        <dbReference type="PROSITE-ProRule" id="PRU00069"/>
    </source>
</evidence>
<name>A0A3M7SRZ2_BRAPC</name>
<dbReference type="OrthoDB" id="10031689at2759"/>
<evidence type="ECO:0000256" key="3">
    <source>
        <dbReference type="ARBA" id="ARBA00022473"/>
    </source>
</evidence>
<feature type="compositionally biased region" description="Low complexity" evidence="7">
    <location>
        <begin position="730"/>
        <end position="768"/>
    </location>
</feature>
<dbReference type="AlphaFoldDB" id="A0A3M7SRZ2"/>
<dbReference type="SMART" id="SM00049">
    <property type="entry name" value="DEP"/>
    <property type="match status" value="1"/>
</dbReference>
<evidence type="ECO:0000256" key="7">
    <source>
        <dbReference type="SAM" id="MobiDB-lite"/>
    </source>
</evidence>
<keyword evidence="5 6" id="KW-0879">Wnt signaling pathway</keyword>
<feature type="region of interest" description="Disordered" evidence="7">
    <location>
        <begin position="181"/>
        <end position="206"/>
    </location>
</feature>
<dbReference type="Gene3D" id="1.10.10.10">
    <property type="entry name" value="Winged helix-like DNA-binding domain superfamily/Winged helix DNA-binding domain"/>
    <property type="match status" value="1"/>
</dbReference>
<comment type="similarity">
    <text evidence="2">Belongs to the DSH family.</text>
</comment>
<feature type="region of interest" description="Disordered" evidence="7">
    <location>
        <begin position="714"/>
        <end position="768"/>
    </location>
</feature>
<evidence type="ECO:0000313" key="11">
    <source>
        <dbReference type="EMBL" id="RNA38516.1"/>
    </source>
</evidence>
<feature type="compositionally biased region" description="Basic residues" evidence="7">
    <location>
        <begin position="311"/>
        <end position="322"/>
    </location>
</feature>
<dbReference type="FunFam" id="2.30.42.10:FF:000014">
    <property type="entry name" value="Segment polarity protein dishevelled homolog DVL-3"/>
    <property type="match status" value="1"/>
</dbReference>
<evidence type="ECO:0000259" key="10">
    <source>
        <dbReference type="PROSITE" id="PS50841"/>
    </source>
</evidence>
<evidence type="ECO:0000256" key="2">
    <source>
        <dbReference type="ARBA" id="ARBA00008735"/>
    </source>
</evidence>
<dbReference type="EMBL" id="REGN01000860">
    <property type="protein sequence ID" value="RNA38516.1"/>
    <property type="molecule type" value="Genomic_DNA"/>
</dbReference>
<dbReference type="SUPFAM" id="SSF54236">
    <property type="entry name" value="Ubiquitin-like"/>
    <property type="match status" value="1"/>
</dbReference>
<dbReference type="PANTHER" id="PTHR10878">
    <property type="entry name" value="SEGMENT POLARITY PROTEIN DISHEVELLED"/>
    <property type="match status" value="1"/>
</dbReference>
<feature type="compositionally biased region" description="Basic and acidic residues" evidence="7">
    <location>
        <begin position="107"/>
        <end position="140"/>
    </location>
</feature>
<keyword evidence="12" id="KW-1185">Reference proteome</keyword>